<organism evidence="2 3">
    <name type="scientific">Colletotrichum shisoi</name>
    <dbReference type="NCBI Taxonomy" id="2078593"/>
    <lineage>
        <taxon>Eukaryota</taxon>
        <taxon>Fungi</taxon>
        <taxon>Dikarya</taxon>
        <taxon>Ascomycota</taxon>
        <taxon>Pezizomycotina</taxon>
        <taxon>Sordariomycetes</taxon>
        <taxon>Hypocreomycetidae</taxon>
        <taxon>Glomerellales</taxon>
        <taxon>Glomerellaceae</taxon>
        <taxon>Colletotrichum</taxon>
        <taxon>Colletotrichum destructivum species complex</taxon>
    </lineage>
</organism>
<protein>
    <submittedName>
        <fullName evidence="2">Uncharacterized protein</fullName>
    </submittedName>
</protein>
<dbReference type="Proteomes" id="UP000326340">
    <property type="component" value="Unassembled WGS sequence"/>
</dbReference>
<feature type="non-terminal residue" evidence="2">
    <location>
        <position position="1"/>
    </location>
</feature>
<evidence type="ECO:0000313" key="2">
    <source>
        <dbReference type="EMBL" id="TQN74645.1"/>
    </source>
</evidence>
<evidence type="ECO:0000256" key="1">
    <source>
        <dbReference type="SAM" id="MobiDB-lite"/>
    </source>
</evidence>
<reference evidence="2 3" key="1">
    <citation type="journal article" date="2019" name="Sci. Rep.">
        <title>Colletotrichum shisoi sp. nov., an anthracnose pathogen of Perilla frutescens in Japan: molecular phylogenetic, morphological and genomic evidence.</title>
        <authorList>
            <person name="Gan P."/>
            <person name="Tsushima A."/>
            <person name="Hiroyama R."/>
            <person name="Narusaka M."/>
            <person name="Takano Y."/>
            <person name="Narusaka Y."/>
            <person name="Kawaradani M."/>
            <person name="Damm U."/>
            <person name="Shirasu K."/>
        </authorList>
    </citation>
    <scope>NUCLEOTIDE SEQUENCE [LARGE SCALE GENOMIC DNA]</scope>
    <source>
        <strain evidence="2 3">PG-2018a</strain>
    </source>
</reference>
<evidence type="ECO:0000313" key="3">
    <source>
        <dbReference type="Proteomes" id="UP000326340"/>
    </source>
</evidence>
<feature type="compositionally biased region" description="Basic residues" evidence="1">
    <location>
        <begin position="36"/>
        <end position="50"/>
    </location>
</feature>
<sequence>ASASSQLPSSALSIAAPSDWKAAAKATQSTPGSSSRVKKNTGRVGRKGTKAMKSEEKVEDSEPEDSKLETTGELTGFKLEEEI</sequence>
<feature type="compositionally biased region" description="Low complexity" evidence="1">
    <location>
        <begin position="1"/>
        <end position="26"/>
    </location>
</feature>
<proteinExistence type="predicted"/>
<comment type="caution">
    <text evidence="2">The sequence shown here is derived from an EMBL/GenBank/DDBJ whole genome shotgun (WGS) entry which is preliminary data.</text>
</comment>
<gene>
    <name evidence="2" type="ORF">CSHISOI_00819</name>
</gene>
<accession>A0A5Q4C5P4</accession>
<keyword evidence="3" id="KW-1185">Reference proteome</keyword>
<dbReference type="AlphaFoldDB" id="A0A5Q4C5P4"/>
<feature type="region of interest" description="Disordered" evidence="1">
    <location>
        <begin position="1"/>
        <end position="83"/>
    </location>
</feature>
<dbReference type="EMBL" id="PUHP01000027">
    <property type="protein sequence ID" value="TQN74645.1"/>
    <property type="molecule type" value="Genomic_DNA"/>
</dbReference>
<name>A0A5Q4C5P4_9PEZI</name>